<evidence type="ECO:0000256" key="10">
    <source>
        <dbReference type="ARBA" id="ARBA00056575"/>
    </source>
</evidence>
<dbReference type="EMBL" id="LSDA01000014">
    <property type="protein sequence ID" value="KXB60422.1"/>
    <property type="molecule type" value="Genomic_DNA"/>
</dbReference>
<dbReference type="InterPro" id="IPR004506">
    <property type="entry name" value="MnmA-like"/>
</dbReference>
<keyword evidence="13" id="KW-0489">Methyltransferase</keyword>
<feature type="site" description="Interaction with tRNA" evidence="11">
    <location>
        <position position="148"/>
    </location>
</feature>
<evidence type="ECO:0000256" key="8">
    <source>
        <dbReference type="ARBA" id="ARBA00023157"/>
    </source>
</evidence>
<dbReference type="InterPro" id="IPR046885">
    <property type="entry name" value="MnmA-like_C"/>
</dbReference>
<feature type="region of interest" description="Interaction with tRNA" evidence="11">
    <location>
        <begin position="326"/>
        <end position="327"/>
    </location>
</feature>
<protein>
    <recommendedName>
        <fullName evidence="11">tRNA-specific 2-thiouridylase MnmA</fullName>
        <ecNumber evidence="11">2.8.1.13</ecNumber>
    </recommendedName>
</protein>
<evidence type="ECO:0000256" key="4">
    <source>
        <dbReference type="ARBA" id="ARBA00022694"/>
    </source>
</evidence>
<dbReference type="InterPro" id="IPR023382">
    <property type="entry name" value="MnmA-like_central_sf"/>
</dbReference>
<dbReference type="InterPro" id="IPR001763">
    <property type="entry name" value="Rhodanese-like_dom"/>
</dbReference>
<dbReference type="InterPro" id="IPR046884">
    <property type="entry name" value="MnmA-like_central"/>
</dbReference>
<dbReference type="NCBIfam" id="NF001138">
    <property type="entry name" value="PRK00143.1"/>
    <property type="match status" value="1"/>
</dbReference>
<keyword evidence="5 11" id="KW-0547">Nucleotide-binding</keyword>
<evidence type="ECO:0000256" key="9">
    <source>
        <dbReference type="ARBA" id="ARBA00051542"/>
    </source>
</evidence>
<dbReference type="PATRIC" id="fig|467210.3.peg.600"/>
<evidence type="ECO:0000256" key="11">
    <source>
        <dbReference type="HAMAP-Rule" id="MF_00144"/>
    </source>
</evidence>
<evidence type="ECO:0000313" key="13">
    <source>
        <dbReference type="EMBL" id="KXB60422.1"/>
    </source>
</evidence>
<dbReference type="Pfam" id="PF20259">
    <property type="entry name" value="tRNA_Me_trans_M"/>
    <property type="match status" value="1"/>
</dbReference>
<comment type="caution">
    <text evidence="11">Lacks conserved residue(s) required for the propagation of feature annotation.</text>
</comment>
<feature type="site" description="Interaction with tRNA" evidence="11">
    <location>
        <position position="359"/>
    </location>
</feature>
<organism evidence="13 14">
    <name type="scientific">Lachnoanaerobaculum saburreum</name>
    <dbReference type="NCBI Taxonomy" id="467210"/>
    <lineage>
        <taxon>Bacteria</taxon>
        <taxon>Bacillati</taxon>
        <taxon>Bacillota</taxon>
        <taxon>Clostridia</taxon>
        <taxon>Lachnospirales</taxon>
        <taxon>Lachnospiraceae</taxon>
        <taxon>Lachnoanaerobaculum</taxon>
    </lineage>
</organism>
<dbReference type="GO" id="GO:0000049">
    <property type="term" value="F:tRNA binding"/>
    <property type="evidence" value="ECO:0007669"/>
    <property type="project" value="UniProtKB-KW"/>
</dbReference>
<keyword evidence="6 11" id="KW-0067">ATP-binding</keyword>
<dbReference type="PROSITE" id="PS50206">
    <property type="entry name" value="RHODANESE_3"/>
    <property type="match status" value="1"/>
</dbReference>
<dbReference type="FunFam" id="3.40.50.620:FF:000115">
    <property type="entry name" value="tRNA-specific 2-thiouridylase MnmA"/>
    <property type="match status" value="1"/>
</dbReference>
<dbReference type="NCBIfam" id="TIGR00420">
    <property type="entry name" value="trmU"/>
    <property type="match status" value="1"/>
</dbReference>
<dbReference type="Pfam" id="PF20258">
    <property type="entry name" value="tRNA_Me_trans_C"/>
    <property type="match status" value="1"/>
</dbReference>
<feature type="disulfide bond" description="Alternate" evidence="11">
    <location>
        <begin position="123"/>
        <end position="220"/>
    </location>
</feature>
<dbReference type="Pfam" id="PF03054">
    <property type="entry name" value="tRNA_Me_trans"/>
    <property type="match status" value="1"/>
</dbReference>
<evidence type="ECO:0000259" key="12">
    <source>
        <dbReference type="PROSITE" id="PS50206"/>
    </source>
</evidence>
<comment type="caution">
    <text evidence="13">The sequence shown here is derived from an EMBL/GenBank/DDBJ whole genome shotgun (WGS) entry which is preliminary data.</text>
</comment>
<dbReference type="FunFam" id="2.30.30.280:FF:000001">
    <property type="entry name" value="tRNA-specific 2-thiouridylase MnmA"/>
    <property type="match status" value="1"/>
</dbReference>
<dbReference type="GO" id="GO:0002143">
    <property type="term" value="P:tRNA wobble position uridine thiolation"/>
    <property type="evidence" value="ECO:0007669"/>
    <property type="project" value="TreeGrafter"/>
</dbReference>
<feature type="domain" description="Rhodanese" evidence="12">
    <location>
        <begin position="20"/>
        <end position="65"/>
    </location>
</feature>
<keyword evidence="4 11" id="KW-0819">tRNA processing</keyword>
<dbReference type="CDD" id="cd01998">
    <property type="entry name" value="MnmA_TRMU-like"/>
    <property type="match status" value="1"/>
</dbReference>
<dbReference type="Gene3D" id="3.40.50.620">
    <property type="entry name" value="HUPs"/>
    <property type="match status" value="1"/>
</dbReference>
<evidence type="ECO:0000313" key="14">
    <source>
        <dbReference type="Proteomes" id="UP000070394"/>
    </source>
</evidence>
<gene>
    <name evidence="11" type="primary">mnmA</name>
    <name evidence="13" type="ORF">HMPREF1866_00608</name>
</gene>
<dbReference type="Gene3D" id="2.40.30.10">
    <property type="entry name" value="Translation factors"/>
    <property type="match status" value="1"/>
</dbReference>
<dbReference type="GO" id="GO:0008168">
    <property type="term" value="F:methyltransferase activity"/>
    <property type="evidence" value="ECO:0007669"/>
    <property type="project" value="UniProtKB-KW"/>
</dbReference>
<dbReference type="InterPro" id="IPR014729">
    <property type="entry name" value="Rossmann-like_a/b/a_fold"/>
</dbReference>
<comment type="subcellular location">
    <subcellularLocation>
        <location evidence="11">Cytoplasm</location>
    </subcellularLocation>
</comment>
<evidence type="ECO:0000256" key="1">
    <source>
        <dbReference type="ARBA" id="ARBA00022490"/>
    </source>
</evidence>
<keyword evidence="2 11" id="KW-0820">tRNA-binding</keyword>
<comment type="catalytic activity">
    <reaction evidence="9 11">
        <text>S-sulfanyl-L-cysteinyl-[protein] + uridine(34) in tRNA + AH2 + ATP = 2-thiouridine(34) in tRNA + L-cysteinyl-[protein] + A + AMP + diphosphate + H(+)</text>
        <dbReference type="Rhea" id="RHEA:47032"/>
        <dbReference type="Rhea" id="RHEA-COMP:10131"/>
        <dbReference type="Rhea" id="RHEA-COMP:11726"/>
        <dbReference type="Rhea" id="RHEA-COMP:11727"/>
        <dbReference type="Rhea" id="RHEA-COMP:11728"/>
        <dbReference type="ChEBI" id="CHEBI:13193"/>
        <dbReference type="ChEBI" id="CHEBI:15378"/>
        <dbReference type="ChEBI" id="CHEBI:17499"/>
        <dbReference type="ChEBI" id="CHEBI:29950"/>
        <dbReference type="ChEBI" id="CHEBI:30616"/>
        <dbReference type="ChEBI" id="CHEBI:33019"/>
        <dbReference type="ChEBI" id="CHEBI:61963"/>
        <dbReference type="ChEBI" id="CHEBI:65315"/>
        <dbReference type="ChEBI" id="CHEBI:87170"/>
        <dbReference type="ChEBI" id="CHEBI:456215"/>
        <dbReference type="EC" id="2.8.1.13"/>
    </reaction>
</comment>
<dbReference type="GO" id="GO:0032259">
    <property type="term" value="P:methylation"/>
    <property type="evidence" value="ECO:0007669"/>
    <property type="project" value="UniProtKB-KW"/>
</dbReference>
<sequence>MIQVYDILSSKDFNFGEYMEKKKVVVGMSGGVDSSVAAYLLKEAGYDVTGVTMQIWQSEDEEDMSGSGGCCGLSAVDDARRVARDIGIPYYVMNFRDEFKDKVIDYFVNEYVQARTPNPCIACNRYVKWESLLERSMMLGADYIATGHYARIEKLENGRYALRTSKTSAKDQTYALYNLTQEQLSRTLMPVGDYEKDEIREIAKKFNLRVANKPDSQEICFVSDNDYASFVENEIGKKMPEGNFVTADGEILGKHKGILHYTIGQRKGLGIALGHPIFVTEIRPETNEVVIGENEDVFGYSLEADKLNTMAVEKFYDGMRAVGKIRYSHKGEHCTIKVLGEDRIRIDFDEKVRAITPGQAVVLYDESGLVLGGGTIIGRCD</sequence>
<dbReference type="EC" id="2.8.1.13" evidence="11"/>
<feature type="binding site" evidence="11">
    <location>
        <begin position="27"/>
        <end position="34"/>
    </location>
    <ligand>
        <name>ATP</name>
        <dbReference type="ChEBI" id="CHEBI:30616"/>
    </ligand>
</feature>
<comment type="function">
    <text evidence="10 11">Catalyzes the 2-thiolation of uridine at the wobble position (U34) of tRNA, leading to the formation of s(2)U34.</text>
</comment>
<name>A0A133ZYB5_9FIRM</name>
<dbReference type="STRING" id="467210.HMPREF1866_00608"/>
<feature type="binding site" evidence="11">
    <location>
        <position position="53"/>
    </location>
    <ligand>
        <name>ATP</name>
        <dbReference type="ChEBI" id="CHEBI:30616"/>
    </ligand>
</feature>
<keyword evidence="7 11" id="KW-0694">RNA-binding</keyword>
<evidence type="ECO:0000256" key="3">
    <source>
        <dbReference type="ARBA" id="ARBA00022679"/>
    </source>
</evidence>
<dbReference type="Gene3D" id="2.30.30.280">
    <property type="entry name" value="Adenine nucleotide alpha hydrolases-like domains"/>
    <property type="match status" value="1"/>
</dbReference>
<keyword evidence="14" id="KW-1185">Reference proteome</keyword>
<keyword evidence="1 11" id="KW-0963">Cytoplasm</keyword>
<feature type="binding site" evidence="11">
    <location>
        <position position="147"/>
    </location>
    <ligand>
        <name>ATP</name>
        <dbReference type="ChEBI" id="CHEBI:30616"/>
    </ligand>
</feature>
<dbReference type="GO" id="GO:0103016">
    <property type="term" value="F:tRNA-uridine 2-sulfurtransferase activity"/>
    <property type="evidence" value="ECO:0007669"/>
    <property type="project" value="UniProtKB-EC"/>
</dbReference>
<comment type="similarity">
    <text evidence="11">Belongs to the MnmA/TRMU family.</text>
</comment>
<feature type="active site" description="Cysteine persulfide intermediate" evidence="11">
    <location>
        <position position="220"/>
    </location>
</feature>
<dbReference type="Proteomes" id="UP000070394">
    <property type="component" value="Unassembled WGS sequence"/>
</dbReference>
<dbReference type="AlphaFoldDB" id="A0A133ZYB5"/>
<dbReference type="PANTHER" id="PTHR11933">
    <property type="entry name" value="TRNA 5-METHYLAMINOMETHYL-2-THIOURIDYLATE -METHYLTRANSFERASE"/>
    <property type="match status" value="1"/>
</dbReference>
<reference evidence="14" key="1">
    <citation type="submission" date="2016-01" db="EMBL/GenBank/DDBJ databases">
        <authorList>
            <person name="Mitreva M."/>
            <person name="Pepin K.H."/>
            <person name="Mihindukulasuriya K.A."/>
            <person name="Fulton R."/>
            <person name="Fronick C."/>
            <person name="O'Laughlin M."/>
            <person name="Miner T."/>
            <person name="Herter B."/>
            <person name="Rosa B.A."/>
            <person name="Cordes M."/>
            <person name="Tomlinson C."/>
            <person name="Wollam A."/>
            <person name="Palsikar V.B."/>
            <person name="Mardis E.R."/>
            <person name="Wilson R.K."/>
        </authorList>
    </citation>
    <scope>NUCLEOTIDE SEQUENCE [LARGE SCALE GENOMIC DNA]</scope>
    <source>
        <strain evidence="14">DNF00896</strain>
    </source>
</reference>
<dbReference type="HAMAP" id="MF_00144">
    <property type="entry name" value="tRNA_thiouridyl_MnmA"/>
    <property type="match status" value="1"/>
</dbReference>
<evidence type="ECO:0000256" key="6">
    <source>
        <dbReference type="ARBA" id="ARBA00022840"/>
    </source>
</evidence>
<accession>A0A133ZYB5</accession>
<keyword evidence="3 11" id="KW-0808">Transferase</keyword>
<feature type="region of interest" description="Interaction with tRNA" evidence="11">
    <location>
        <begin position="170"/>
        <end position="172"/>
    </location>
</feature>
<evidence type="ECO:0000256" key="5">
    <source>
        <dbReference type="ARBA" id="ARBA00022741"/>
    </source>
</evidence>
<keyword evidence="8 11" id="KW-1015">Disulfide bond</keyword>
<feature type="active site" description="Nucleophile" evidence="11">
    <location>
        <position position="123"/>
    </location>
</feature>
<evidence type="ECO:0000256" key="7">
    <source>
        <dbReference type="ARBA" id="ARBA00022884"/>
    </source>
</evidence>
<dbReference type="SUPFAM" id="SSF52402">
    <property type="entry name" value="Adenine nucleotide alpha hydrolases-like"/>
    <property type="match status" value="1"/>
</dbReference>
<evidence type="ECO:0000256" key="2">
    <source>
        <dbReference type="ARBA" id="ARBA00022555"/>
    </source>
</evidence>
<dbReference type="GO" id="GO:0005524">
    <property type="term" value="F:ATP binding"/>
    <property type="evidence" value="ECO:0007669"/>
    <property type="project" value="UniProtKB-KW"/>
</dbReference>
<proteinExistence type="inferred from homology"/>
<dbReference type="PANTHER" id="PTHR11933:SF5">
    <property type="entry name" value="MITOCHONDRIAL TRNA-SPECIFIC 2-THIOURIDYLASE 1"/>
    <property type="match status" value="1"/>
</dbReference>
<dbReference type="GO" id="GO:0005737">
    <property type="term" value="C:cytoplasm"/>
    <property type="evidence" value="ECO:0007669"/>
    <property type="project" value="UniProtKB-SubCell"/>
</dbReference>